<dbReference type="OrthoDB" id="7216893at2"/>
<dbReference type="Pfam" id="PF03466">
    <property type="entry name" value="LysR_substrate"/>
    <property type="match status" value="1"/>
</dbReference>
<proteinExistence type="inferred from homology"/>
<dbReference type="SUPFAM" id="SSF53850">
    <property type="entry name" value="Periplasmic binding protein-like II"/>
    <property type="match status" value="1"/>
</dbReference>
<sequence>MRSSIQLATLNYALVVAEEGSFLRASRRAGIDHSALSKRIRDLEYAIGTTIFHRHTGGVGPTPAGERFLDRLRCVLLDLENTLTLARIGIIGEQQRLSIGSNVILAGRALDAIIEFGRCHPNVTIRLIEGSHPGAALGGTEVDVTVTSSSRSTGGAFELSLWNDNLAIVLASNHSLSTRPVIEWSELDQETLLVRRGEPFLLADAVGSRVQLPTIVEHHVSAGTLLRLVRNGLGVALIHHGDVNRVPEGAVCRKLRIGGKPIQISNFVRWRPDNANPALSIFIAFLRDRYST</sequence>
<dbReference type="InterPro" id="IPR036388">
    <property type="entry name" value="WH-like_DNA-bd_sf"/>
</dbReference>
<dbReference type="InterPro" id="IPR036390">
    <property type="entry name" value="WH_DNA-bd_sf"/>
</dbReference>
<accession>A0A562N8G3</accession>
<dbReference type="GO" id="GO:0003677">
    <property type="term" value="F:DNA binding"/>
    <property type="evidence" value="ECO:0007669"/>
    <property type="project" value="UniProtKB-KW"/>
</dbReference>
<evidence type="ECO:0000313" key="6">
    <source>
        <dbReference type="EMBL" id="TWI28414.1"/>
    </source>
</evidence>
<evidence type="ECO:0000313" key="7">
    <source>
        <dbReference type="Proteomes" id="UP000317122"/>
    </source>
</evidence>
<keyword evidence="7" id="KW-1185">Reference proteome</keyword>
<dbReference type="RefSeq" id="WP_145721314.1">
    <property type="nucleotide sequence ID" value="NZ_BSPF01000049.1"/>
</dbReference>
<dbReference type="Pfam" id="PF00126">
    <property type="entry name" value="HTH_1"/>
    <property type="match status" value="1"/>
</dbReference>
<gene>
    <name evidence="6" type="ORF">IQ26_05292</name>
</gene>
<dbReference type="GO" id="GO:0032993">
    <property type="term" value="C:protein-DNA complex"/>
    <property type="evidence" value="ECO:0007669"/>
    <property type="project" value="TreeGrafter"/>
</dbReference>
<evidence type="ECO:0000256" key="3">
    <source>
        <dbReference type="ARBA" id="ARBA00023125"/>
    </source>
</evidence>
<keyword evidence="2" id="KW-0805">Transcription regulation</keyword>
<dbReference type="AlphaFoldDB" id="A0A562N8G3"/>
<dbReference type="EMBL" id="VLKT01000038">
    <property type="protein sequence ID" value="TWI28414.1"/>
    <property type="molecule type" value="Genomic_DNA"/>
</dbReference>
<keyword evidence="3 6" id="KW-0238">DNA-binding</keyword>
<dbReference type="PROSITE" id="PS50931">
    <property type="entry name" value="HTH_LYSR"/>
    <property type="match status" value="1"/>
</dbReference>
<dbReference type="Proteomes" id="UP000317122">
    <property type="component" value="Unassembled WGS sequence"/>
</dbReference>
<organism evidence="6 7">
    <name type="scientific">Mesorhizobium tianshanense</name>
    <dbReference type="NCBI Taxonomy" id="39844"/>
    <lineage>
        <taxon>Bacteria</taxon>
        <taxon>Pseudomonadati</taxon>
        <taxon>Pseudomonadota</taxon>
        <taxon>Alphaproteobacteria</taxon>
        <taxon>Hyphomicrobiales</taxon>
        <taxon>Phyllobacteriaceae</taxon>
        <taxon>Mesorhizobium</taxon>
    </lineage>
</organism>
<evidence type="ECO:0000256" key="2">
    <source>
        <dbReference type="ARBA" id="ARBA00023015"/>
    </source>
</evidence>
<comment type="caution">
    <text evidence="6">The sequence shown here is derived from an EMBL/GenBank/DDBJ whole genome shotgun (WGS) entry which is preliminary data.</text>
</comment>
<dbReference type="PANTHER" id="PTHR30346:SF0">
    <property type="entry name" value="HCA OPERON TRANSCRIPTIONAL ACTIVATOR HCAR"/>
    <property type="match status" value="1"/>
</dbReference>
<dbReference type="GO" id="GO:0003700">
    <property type="term" value="F:DNA-binding transcription factor activity"/>
    <property type="evidence" value="ECO:0007669"/>
    <property type="project" value="InterPro"/>
</dbReference>
<feature type="domain" description="HTH lysR-type" evidence="5">
    <location>
        <begin position="5"/>
        <end position="62"/>
    </location>
</feature>
<dbReference type="InterPro" id="IPR005119">
    <property type="entry name" value="LysR_subst-bd"/>
</dbReference>
<reference evidence="6 7" key="1">
    <citation type="journal article" date="2015" name="Stand. Genomic Sci.">
        <title>Genomic Encyclopedia of Bacterial and Archaeal Type Strains, Phase III: the genomes of soil and plant-associated and newly described type strains.</title>
        <authorList>
            <person name="Whitman W.B."/>
            <person name="Woyke T."/>
            <person name="Klenk H.P."/>
            <person name="Zhou Y."/>
            <person name="Lilburn T.G."/>
            <person name="Beck B.J."/>
            <person name="De Vos P."/>
            <person name="Vandamme P."/>
            <person name="Eisen J.A."/>
            <person name="Garrity G."/>
            <person name="Hugenholtz P."/>
            <person name="Kyrpides N.C."/>
        </authorList>
    </citation>
    <scope>NUCLEOTIDE SEQUENCE [LARGE SCALE GENOMIC DNA]</scope>
    <source>
        <strain evidence="6 7">CGMCC 1.2546</strain>
    </source>
</reference>
<evidence type="ECO:0000259" key="5">
    <source>
        <dbReference type="PROSITE" id="PS50931"/>
    </source>
</evidence>
<dbReference type="Gene3D" id="1.10.10.10">
    <property type="entry name" value="Winged helix-like DNA-binding domain superfamily/Winged helix DNA-binding domain"/>
    <property type="match status" value="1"/>
</dbReference>
<keyword evidence="4" id="KW-0804">Transcription</keyword>
<evidence type="ECO:0000256" key="4">
    <source>
        <dbReference type="ARBA" id="ARBA00023163"/>
    </source>
</evidence>
<dbReference type="PANTHER" id="PTHR30346">
    <property type="entry name" value="TRANSCRIPTIONAL DUAL REGULATOR HCAR-RELATED"/>
    <property type="match status" value="1"/>
</dbReference>
<name>A0A562N8G3_9HYPH</name>
<dbReference type="Gene3D" id="3.40.190.10">
    <property type="entry name" value="Periplasmic binding protein-like II"/>
    <property type="match status" value="2"/>
</dbReference>
<dbReference type="InterPro" id="IPR000847">
    <property type="entry name" value="LysR_HTH_N"/>
</dbReference>
<dbReference type="SUPFAM" id="SSF46785">
    <property type="entry name" value="Winged helix' DNA-binding domain"/>
    <property type="match status" value="1"/>
</dbReference>
<comment type="similarity">
    <text evidence="1">Belongs to the LysR transcriptional regulatory family.</text>
</comment>
<evidence type="ECO:0000256" key="1">
    <source>
        <dbReference type="ARBA" id="ARBA00009437"/>
    </source>
</evidence>
<protein>
    <submittedName>
        <fullName evidence="6">DNA-binding transcriptional LysR family regulator</fullName>
    </submittedName>
</protein>